<dbReference type="KEGG" id="hqi:H9L05_16910"/>
<dbReference type="GO" id="GO:0016646">
    <property type="term" value="F:oxidoreductase activity, acting on the CH-NH group of donors, NAD or NADP as acceptor"/>
    <property type="evidence" value="ECO:0007669"/>
    <property type="project" value="UniProtKB-ARBA"/>
</dbReference>
<evidence type="ECO:0000313" key="6">
    <source>
        <dbReference type="EMBL" id="QNP51644.1"/>
    </source>
</evidence>
<proteinExistence type="inferred from homology"/>
<evidence type="ECO:0000313" key="7">
    <source>
        <dbReference type="Proteomes" id="UP000516093"/>
    </source>
</evidence>
<dbReference type="Proteomes" id="UP000516093">
    <property type="component" value="Chromosome"/>
</dbReference>
<protein>
    <submittedName>
        <fullName evidence="6">Flavin reductase</fullName>
    </submittedName>
</protein>
<evidence type="ECO:0000256" key="1">
    <source>
        <dbReference type="ARBA" id="ARBA00001917"/>
    </source>
</evidence>
<dbReference type="Gene3D" id="2.30.110.10">
    <property type="entry name" value="Electron Transport, Fmn-binding Protein, Chain A"/>
    <property type="match status" value="1"/>
</dbReference>
<comment type="cofactor">
    <cofactor evidence="1">
        <name>FMN</name>
        <dbReference type="ChEBI" id="CHEBI:58210"/>
    </cofactor>
</comment>
<keyword evidence="2" id="KW-0285">Flavoprotein</keyword>
<gene>
    <name evidence="6" type="ORF">H9L05_16910</name>
</gene>
<evidence type="ECO:0000259" key="5">
    <source>
        <dbReference type="SMART" id="SM00903"/>
    </source>
</evidence>
<comment type="similarity">
    <text evidence="4">Belongs to the flavoredoxin family.</text>
</comment>
<dbReference type="SMART" id="SM00903">
    <property type="entry name" value="Flavin_Reduct"/>
    <property type="match status" value="1"/>
</dbReference>
<feature type="domain" description="Flavin reductase like" evidence="5">
    <location>
        <begin position="23"/>
        <end position="183"/>
    </location>
</feature>
<keyword evidence="7" id="KW-1185">Reference proteome</keyword>
<organism evidence="6 7">
    <name type="scientific">Hymenobacter qilianensis</name>
    <dbReference type="NCBI Taxonomy" id="1385715"/>
    <lineage>
        <taxon>Bacteria</taxon>
        <taxon>Pseudomonadati</taxon>
        <taxon>Bacteroidota</taxon>
        <taxon>Cytophagia</taxon>
        <taxon>Cytophagales</taxon>
        <taxon>Hymenobacteraceae</taxon>
        <taxon>Hymenobacter</taxon>
    </lineage>
</organism>
<keyword evidence="3" id="KW-0288">FMN</keyword>
<dbReference type="AlphaFoldDB" id="A0A7H0GTM8"/>
<dbReference type="InterPro" id="IPR002563">
    <property type="entry name" value="Flavin_Rdtase-like_dom"/>
</dbReference>
<dbReference type="SUPFAM" id="SSF50475">
    <property type="entry name" value="FMN-binding split barrel"/>
    <property type="match status" value="1"/>
</dbReference>
<reference evidence="6 7" key="1">
    <citation type="submission" date="2020-08" db="EMBL/GenBank/DDBJ databases">
        <title>Genome sequence of Hymenobacter qilianensis JCM 19763T.</title>
        <authorList>
            <person name="Hyun D.-W."/>
            <person name="Bae J.-W."/>
        </authorList>
    </citation>
    <scope>NUCLEOTIDE SEQUENCE [LARGE SCALE GENOMIC DNA]</scope>
    <source>
        <strain evidence="6 7">JCM 19763</strain>
    </source>
</reference>
<evidence type="ECO:0000256" key="4">
    <source>
        <dbReference type="ARBA" id="ARBA00038054"/>
    </source>
</evidence>
<dbReference type="EMBL" id="CP060784">
    <property type="protein sequence ID" value="QNP51644.1"/>
    <property type="molecule type" value="Genomic_DNA"/>
</dbReference>
<dbReference type="GO" id="GO:0010181">
    <property type="term" value="F:FMN binding"/>
    <property type="evidence" value="ECO:0007669"/>
    <property type="project" value="InterPro"/>
</dbReference>
<evidence type="ECO:0000256" key="2">
    <source>
        <dbReference type="ARBA" id="ARBA00022630"/>
    </source>
</evidence>
<dbReference type="InterPro" id="IPR012349">
    <property type="entry name" value="Split_barrel_FMN-bd"/>
</dbReference>
<name>A0A7H0GTM8_9BACT</name>
<dbReference type="RefSeq" id="WP_187731922.1">
    <property type="nucleotide sequence ID" value="NZ_BMFN01000003.1"/>
</dbReference>
<dbReference type="PANTHER" id="PTHR33798">
    <property type="entry name" value="FLAVOPROTEIN OXYGENASE"/>
    <property type="match status" value="1"/>
</dbReference>
<dbReference type="PANTHER" id="PTHR33798:SF5">
    <property type="entry name" value="FLAVIN REDUCTASE LIKE DOMAIN-CONTAINING PROTEIN"/>
    <property type="match status" value="1"/>
</dbReference>
<sequence>MKRIQAQDIEAMEKIFRLNLINSITGYKPANLVGTAAPDGRTNLAMYSSVVHLGSNPPYIGIFTRPTSVARHTYDNIKTSGCYTINHVHADFTAAAHYTSAPFPEDESEFEKCGLGAEFLDGFPAPYVRESQIKMGLRLVEEIPIKATGTTLLVGKIEQIYLPVDLLAADGTLNLGEAGTACVSGLDTYHTAQEIGAYAYARVGEGPQPK</sequence>
<dbReference type="Pfam" id="PF01613">
    <property type="entry name" value="Flavin_Reduct"/>
    <property type="match status" value="1"/>
</dbReference>
<evidence type="ECO:0000256" key="3">
    <source>
        <dbReference type="ARBA" id="ARBA00022643"/>
    </source>
</evidence>
<accession>A0A7H0GTM8</accession>